<reference evidence="2 3" key="1">
    <citation type="submission" date="2024-09" db="EMBL/GenBank/DDBJ databases">
        <title>T2T genomes of carrot and Alternaria dauci and their utility for understanding host-pathogen interaction during carrot leaf blight disease.</title>
        <authorList>
            <person name="Liu W."/>
            <person name="Xu S."/>
            <person name="Ou C."/>
            <person name="Liu X."/>
            <person name="Zhuang F."/>
            <person name="Deng X.W."/>
        </authorList>
    </citation>
    <scope>NUCLEOTIDE SEQUENCE [LARGE SCALE GENOMIC DNA]</scope>
    <source>
        <strain evidence="2 3">A2016</strain>
    </source>
</reference>
<name>A0ABR3UYG8_9PLEO</name>
<accession>A0ABR3UYG8</accession>
<evidence type="ECO:0000256" key="1">
    <source>
        <dbReference type="SAM" id="MobiDB-lite"/>
    </source>
</evidence>
<protein>
    <submittedName>
        <fullName evidence="2">Uncharacterized protein</fullName>
    </submittedName>
</protein>
<dbReference type="EMBL" id="JBHGVX010000001">
    <property type="protein sequence ID" value="KAL1801502.1"/>
    <property type="molecule type" value="Genomic_DNA"/>
</dbReference>
<sequence>MTIKAGDLVATGPGSTPTMISDGKRMRVLWMNGHGDGDSNRSFVDRSKTTVRGHPTWKLFAGNVPTPILRGKREPPKYVYLDDRACYAIYSSKFYDKNELKTFWPYDFDNLGNIKANRPNRGRPAYLDAACTTYAKGSLRGVRTEGYEFRGATSGGEQTSPWWVKKEAERAHAKKVEDSTKISLSGAIPVTPSPSTKERAVDPRSYPIGSTVDIYPARSVWKQEDPIGNGRIKFEPPTAPKRYESGPVNGDLTPLGITEKDIQGSPCLNVPAASVWKRPRHMTGDMAGAYAGFDYKGDVEEESADTTPKQKRLKVKHEED</sequence>
<dbReference type="RefSeq" id="XP_069312086.1">
    <property type="nucleotide sequence ID" value="XM_069447180.1"/>
</dbReference>
<keyword evidence="3" id="KW-1185">Reference proteome</keyword>
<evidence type="ECO:0000313" key="2">
    <source>
        <dbReference type="EMBL" id="KAL1801502.1"/>
    </source>
</evidence>
<feature type="compositionally biased region" description="Basic residues" evidence="1">
    <location>
        <begin position="309"/>
        <end position="320"/>
    </location>
</feature>
<dbReference type="Proteomes" id="UP001578633">
    <property type="component" value="Chromosome 1"/>
</dbReference>
<feature type="region of interest" description="Disordered" evidence="1">
    <location>
        <begin position="299"/>
        <end position="320"/>
    </location>
</feature>
<comment type="caution">
    <text evidence="2">The sequence shown here is derived from an EMBL/GenBank/DDBJ whole genome shotgun (WGS) entry which is preliminary data.</text>
</comment>
<feature type="region of interest" description="Disordered" evidence="1">
    <location>
        <begin position="228"/>
        <end position="247"/>
    </location>
</feature>
<gene>
    <name evidence="2" type="ORF">ACET3X_001844</name>
</gene>
<proteinExistence type="predicted"/>
<organism evidence="2 3">
    <name type="scientific">Alternaria dauci</name>
    <dbReference type="NCBI Taxonomy" id="48095"/>
    <lineage>
        <taxon>Eukaryota</taxon>
        <taxon>Fungi</taxon>
        <taxon>Dikarya</taxon>
        <taxon>Ascomycota</taxon>
        <taxon>Pezizomycotina</taxon>
        <taxon>Dothideomycetes</taxon>
        <taxon>Pleosporomycetidae</taxon>
        <taxon>Pleosporales</taxon>
        <taxon>Pleosporineae</taxon>
        <taxon>Pleosporaceae</taxon>
        <taxon>Alternaria</taxon>
        <taxon>Alternaria sect. Porri</taxon>
    </lineage>
</organism>
<evidence type="ECO:0000313" key="3">
    <source>
        <dbReference type="Proteomes" id="UP001578633"/>
    </source>
</evidence>
<dbReference type="GeneID" id="96082166"/>
<feature type="region of interest" description="Disordered" evidence="1">
    <location>
        <begin position="185"/>
        <end position="204"/>
    </location>
</feature>